<dbReference type="InterPro" id="IPR032466">
    <property type="entry name" value="Metal_Hydrolase"/>
</dbReference>
<dbReference type="PANTHER" id="PTHR32027:SF0">
    <property type="entry name" value="CYTOSINE DEAMINASE"/>
    <property type="match status" value="1"/>
</dbReference>
<comment type="caution">
    <text evidence="1">The sequence shown here is derived from an EMBL/GenBank/DDBJ whole genome shotgun (WGS) entry which is preliminary data.</text>
</comment>
<dbReference type="SUPFAM" id="SSF51556">
    <property type="entry name" value="Metallo-dependent hydrolases"/>
    <property type="match status" value="1"/>
</dbReference>
<dbReference type="OrthoDB" id="10266980at2759"/>
<dbReference type="GO" id="GO:0016814">
    <property type="term" value="F:hydrolase activity, acting on carbon-nitrogen (but not peptide) bonds, in cyclic amidines"/>
    <property type="evidence" value="ECO:0007669"/>
    <property type="project" value="TreeGrafter"/>
</dbReference>
<dbReference type="Proteomes" id="UP000813824">
    <property type="component" value="Unassembled WGS sequence"/>
</dbReference>
<accession>A0A8K0UVC8</accession>
<proteinExistence type="predicted"/>
<keyword evidence="1" id="KW-0378">Hydrolase</keyword>
<sequence length="467" mass="51137">MIPGNLIIRNTHLPFHNPSQAATLYDVVCEAGVVCGIAEARGMNKPPDDGSDVLQAGDIDAQGGILLPSLCHAHIHLDKCFLLDTCGDKLVTGDFTEALRVTAEAKTEFPLNLDDLYDRGRRLILESVESGVTCMRAHVEVDATVAQHCVRTGLRLKQDLARLGDVQIAVFAQDPLFPIPTTGDSNYAQMLTAVTLDGVEVVGSAPYVESSTDHAKQNIRFILDLAFKHHLHADFHLDYNLDTSQEPLIWYLLEELQDRIRTNRWHGDSHVCVGHATRLTLFGNEEWTTFRDTTSTEDAPLPITLVGLPQSDLYMMGRNFSPVPRGTLDVVKIKQRHGVDVAMAVNNVGNAFTPQGPPDPLALCPLGVAVFQAGTSAHAYTSHLSSLLLFAFQPHVPSTNPTVQHWHPNHDSEPLLPRLGSPADFVLAPKNTSVQSVVTSPSYDRVTIRAGRIVARRVGVVWNEMTG</sequence>
<dbReference type="EMBL" id="JAEVFJ010000005">
    <property type="protein sequence ID" value="KAH8104585.1"/>
    <property type="molecule type" value="Genomic_DNA"/>
</dbReference>
<organism evidence="1 2">
    <name type="scientific">Cristinia sonorae</name>
    <dbReference type="NCBI Taxonomy" id="1940300"/>
    <lineage>
        <taxon>Eukaryota</taxon>
        <taxon>Fungi</taxon>
        <taxon>Dikarya</taxon>
        <taxon>Basidiomycota</taxon>
        <taxon>Agaricomycotina</taxon>
        <taxon>Agaricomycetes</taxon>
        <taxon>Agaricomycetidae</taxon>
        <taxon>Agaricales</taxon>
        <taxon>Pleurotineae</taxon>
        <taxon>Stephanosporaceae</taxon>
        <taxon>Cristinia</taxon>
    </lineage>
</organism>
<protein>
    <submittedName>
        <fullName evidence="1">Metallo-dependent hydrolase</fullName>
    </submittedName>
</protein>
<dbReference type="Gene3D" id="3.20.20.140">
    <property type="entry name" value="Metal-dependent hydrolases"/>
    <property type="match status" value="1"/>
</dbReference>
<evidence type="ECO:0000313" key="1">
    <source>
        <dbReference type="EMBL" id="KAH8104585.1"/>
    </source>
</evidence>
<evidence type="ECO:0000313" key="2">
    <source>
        <dbReference type="Proteomes" id="UP000813824"/>
    </source>
</evidence>
<reference evidence="1" key="1">
    <citation type="journal article" date="2021" name="New Phytol.">
        <title>Evolutionary innovations through gain and loss of genes in the ectomycorrhizal Boletales.</title>
        <authorList>
            <person name="Wu G."/>
            <person name="Miyauchi S."/>
            <person name="Morin E."/>
            <person name="Kuo A."/>
            <person name="Drula E."/>
            <person name="Varga T."/>
            <person name="Kohler A."/>
            <person name="Feng B."/>
            <person name="Cao Y."/>
            <person name="Lipzen A."/>
            <person name="Daum C."/>
            <person name="Hundley H."/>
            <person name="Pangilinan J."/>
            <person name="Johnson J."/>
            <person name="Barry K."/>
            <person name="LaButti K."/>
            <person name="Ng V."/>
            <person name="Ahrendt S."/>
            <person name="Min B."/>
            <person name="Choi I.G."/>
            <person name="Park H."/>
            <person name="Plett J.M."/>
            <person name="Magnuson J."/>
            <person name="Spatafora J.W."/>
            <person name="Nagy L.G."/>
            <person name="Henrissat B."/>
            <person name="Grigoriev I.V."/>
            <person name="Yang Z.L."/>
            <person name="Xu J."/>
            <person name="Martin F.M."/>
        </authorList>
    </citation>
    <scope>NUCLEOTIDE SEQUENCE</scope>
    <source>
        <strain evidence="1">KKN 215</strain>
    </source>
</reference>
<dbReference type="PANTHER" id="PTHR32027">
    <property type="entry name" value="CYTOSINE DEAMINASE"/>
    <property type="match status" value="1"/>
</dbReference>
<name>A0A8K0UVC8_9AGAR</name>
<dbReference type="AlphaFoldDB" id="A0A8K0UVC8"/>
<gene>
    <name evidence="1" type="ORF">BXZ70DRAFT_887792</name>
</gene>
<keyword evidence="2" id="KW-1185">Reference proteome</keyword>
<dbReference type="InterPro" id="IPR052349">
    <property type="entry name" value="Metallo-hydrolase_Enzymes"/>
</dbReference>